<dbReference type="Proteomes" id="UP000002358">
    <property type="component" value="Chromosome 2"/>
</dbReference>
<feature type="compositionally biased region" description="Polar residues" evidence="1">
    <location>
        <begin position="1720"/>
        <end position="1733"/>
    </location>
</feature>
<feature type="compositionally biased region" description="Basic residues" evidence="1">
    <location>
        <begin position="1646"/>
        <end position="1655"/>
    </location>
</feature>
<feature type="compositionally biased region" description="Basic and acidic residues" evidence="1">
    <location>
        <begin position="1311"/>
        <end position="1325"/>
    </location>
</feature>
<feature type="region of interest" description="Disordered" evidence="1">
    <location>
        <begin position="948"/>
        <end position="1201"/>
    </location>
</feature>
<feature type="compositionally biased region" description="Basic residues" evidence="1">
    <location>
        <begin position="1587"/>
        <end position="1597"/>
    </location>
</feature>
<reference evidence="2" key="1">
    <citation type="submission" date="2021-01" db="UniProtKB">
        <authorList>
            <consortium name="EnsemblMetazoa"/>
        </authorList>
    </citation>
    <scope>IDENTIFICATION</scope>
</reference>
<feature type="compositionally biased region" description="Basic and acidic residues" evidence="1">
    <location>
        <begin position="723"/>
        <end position="735"/>
    </location>
</feature>
<feature type="compositionally biased region" description="Acidic residues" evidence="1">
    <location>
        <begin position="663"/>
        <end position="673"/>
    </location>
</feature>
<feature type="compositionally biased region" description="Acidic residues" evidence="1">
    <location>
        <begin position="977"/>
        <end position="988"/>
    </location>
</feature>
<feature type="compositionally biased region" description="Basic and acidic residues" evidence="1">
    <location>
        <begin position="1656"/>
        <end position="1672"/>
    </location>
</feature>
<accession>A0A7M7Q2N8</accession>
<dbReference type="KEGG" id="nvi:100679842"/>
<feature type="compositionally biased region" description="Polar residues" evidence="1">
    <location>
        <begin position="360"/>
        <end position="371"/>
    </location>
</feature>
<feature type="compositionally biased region" description="Polar residues" evidence="1">
    <location>
        <begin position="1146"/>
        <end position="1161"/>
    </location>
</feature>
<feature type="compositionally biased region" description="Basic and acidic residues" evidence="1">
    <location>
        <begin position="558"/>
        <end position="577"/>
    </location>
</feature>
<dbReference type="EnsemblMetazoa" id="XM_031922828">
    <property type="protein sequence ID" value="XP_031778688"/>
    <property type="gene ID" value="LOC100679842"/>
</dbReference>
<feature type="region of interest" description="Disordered" evidence="1">
    <location>
        <begin position="414"/>
        <end position="577"/>
    </location>
</feature>
<feature type="region of interest" description="Disordered" evidence="1">
    <location>
        <begin position="1720"/>
        <end position="1815"/>
    </location>
</feature>
<feature type="compositionally biased region" description="Acidic residues" evidence="1">
    <location>
        <begin position="738"/>
        <end position="747"/>
    </location>
</feature>
<keyword evidence="3" id="KW-1185">Reference proteome</keyword>
<feature type="compositionally biased region" description="Basic and acidic residues" evidence="1">
    <location>
        <begin position="1123"/>
        <end position="1136"/>
    </location>
</feature>
<dbReference type="InParanoid" id="A0A7M7Q2N8"/>
<evidence type="ECO:0000313" key="2">
    <source>
        <dbReference type="EnsemblMetazoa" id="XP_031778688"/>
    </source>
</evidence>
<feature type="compositionally biased region" description="Basic and acidic residues" evidence="1">
    <location>
        <begin position="344"/>
        <end position="359"/>
    </location>
</feature>
<feature type="compositionally biased region" description="Basic and acidic residues" evidence="1">
    <location>
        <begin position="949"/>
        <end position="959"/>
    </location>
</feature>
<name>A0A7M7Q2N8_NASVI</name>
<organism evidence="2 3">
    <name type="scientific">Nasonia vitripennis</name>
    <name type="common">Parasitic wasp</name>
    <dbReference type="NCBI Taxonomy" id="7425"/>
    <lineage>
        <taxon>Eukaryota</taxon>
        <taxon>Metazoa</taxon>
        <taxon>Ecdysozoa</taxon>
        <taxon>Arthropoda</taxon>
        <taxon>Hexapoda</taxon>
        <taxon>Insecta</taxon>
        <taxon>Pterygota</taxon>
        <taxon>Neoptera</taxon>
        <taxon>Endopterygota</taxon>
        <taxon>Hymenoptera</taxon>
        <taxon>Apocrita</taxon>
        <taxon>Proctotrupomorpha</taxon>
        <taxon>Chalcidoidea</taxon>
        <taxon>Pteromalidae</taxon>
        <taxon>Pteromalinae</taxon>
        <taxon>Nasonia</taxon>
    </lineage>
</organism>
<dbReference type="RefSeq" id="XP_031778688.1">
    <property type="nucleotide sequence ID" value="XM_031922828.2"/>
</dbReference>
<feature type="compositionally biased region" description="Basic residues" evidence="1">
    <location>
        <begin position="510"/>
        <end position="521"/>
    </location>
</feature>
<feature type="region of interest" description="Disordered" evidence="1">
    <location>
        <begin position="284"/>
        <end position="371"/>
    </location>
</feature>
<feature type="compositionally biased region" description="Basic and acidic residues" evidence="1">
    <location>
        <begin position="797"/>
        <end position="813"/>
    </location>
</feature>
<feature type="compositionally biased region" description="Basic and acidic residues" evidence="1">
    <location>
        <begin position="1426"/>
        <end position="1439"/>
    </location>
</feature>
<protein>
    <submittedName>
        <fullName evidence="2">Uncharacterized protein</fullName>
    </submittedName>
</protein>
<feature type="compositionally biased region" description="Polar residues" evidence="1">
    <location>
        <begin position="1328"/>
        <end position="1338"/>
    </location>
</feature>
<feature type="compositionally biased region" description="Polar residues" evidence="1">
    <location>
        <begin position="1100"/>
        <end position="1109"/>
    </location>
</feature>
<feature type="region of interest" description="Disordered" evidence="1">
    <location>
        <begin position="595"/>
        <end position="936"/>
    </location>
</feature>
<feature type="region of interest" description="Disordered" evidence="1">
    <location>
        <begin position="1311"/>
        <end position="1452"/>
    </location>
</feature>
<feature type="compositionally biased region" description="Basic and acidic residues" evidence="1">
    <location>
        <begin position="1772"/>
        <end position="1781"/>
    </location>
</feature>
<feature type="compositionally biased region" description="Basic and acidic residues" evidence="1">
    <location>
        <begin position="601"/>
        <end position="650"/>
    </location>
</feature>
<feature type="compositionally biased region" description="Basic and acidic residues" evidence="1">
    <location>
        <begin position="453"/>
        <end position="492"/>
    </location>
</feature>
<feature type="compositionally biased region" description="Low complexity" evidence="1">
    <location>
        <begin position="1783"/>
        <end position="1798"/>
    </location>
</feature>
<dbReference type="GeneID" id="100679842"/>
<feature type="compositionally biased region" description="Polar residues" evidence="1">
    <location>
        <begin position="775"/>
        <end position="786"/>
    </location>
</feature>
<feature type="compositionally biased region" description="Polar residues" evidence="1">
    <location>
        <begin position="300"/>
        <end position="311"/>
    </location>
</feature>
<feature type="compositionally biased region" description="Basic and acidic residues" evidence="1">
    <location>
        <begin position="1679"/>
        <end position="1700"/>
    </location>
</feature>
<sequence length="1815" mass="206251">MDSEEYLGWCPVENTVANRLKDNSLVHTLSSKSHIRKSTKIINQELKKSTAIKTYSQYLKCKKKILEKITENTDVTDESDFSDDDYKKFYNSFEVTSKDRSKSDVGDEGFMWLFIEKQGRKKTESELDSENPDDPHPHIWEPSIDISVIENISDPFEKPSKTPKQKRENGLIDKQFKAKSCSPHKSNRKVNIKNVTSATTSKVDNNVSSKLTLMNETPVKEGKELQSSRTKKNVNKRPKDVKRNLTSVINGVSRKTPEASEGDDWNDEFVPSDFQAQSTQIFSDTLSDAHRGRRSVSRLRFSQNEVMNQPRDSGIEEDSREENVSVNKRADNKKSDYGIQKKNKVQENLKPEKTNEESKNSLNNTSKNIVSNTRHKLPLKIIGEERVTTKYKIVSNKELKSIIEEKHTIIEQIKEDAKKKSESSSDSEYVDTQNGDVIDNSKQETEESSDEYYDLHEAENEMDSDNGKINDSKIKKRPDKEIKKIPRDKDELLNEESVEESSIASETSKKNAHAIKTKNKQTQKIIIHPNTASDQSMDESVISDIASLQSSPTSEKQNLSKESRKILNKSSDREESYEIKLQQDLSDIVKNYKKSHFMNKNTEEDSKSIKSLDAKDYDSEESEKSENEKTLIDLKLTEKNDEEVKVHEQTSKQLSQNKKSELADDEESSESEDEVKKHPPVQFILPDKKSDSEESEESEIEETPAVFQSKKREDDEEGNLSIHAERRLAEMKRIDFANYDDSEDSEDEKSPFPIKNTNAKKKNSKRQKLEDSNDSENPTQNASIKNNDIEESESDESEKADSKKDSKPAEKTITKSQDSDSEEKENVPNHTLNHRSQMKKTNLTNIDSSSDDDEIKLENKDQVIDNAKNQAADVEEDIMSSYEKQHLQKMKRLSFDNDSEDSNDSIDKKVEVDDDIDIEEHKVPMPEGYQESELPKLMVENSFSIGTMEKTESGAEKASKSKKKNKVSSKQVKEAIDLNEESDEESDIEEPKNILANANKVNVKLPDEDDDSDSDRSMSPSTTHRLSQYKKMNLIEKDSSSSSSEDEDDKKNDVLSKQVESDHFKSDGSDEEKSEKLLKSNETTKEDNSLISEKNVLLKSISSKFSNTDNSKESIKTCQADDNEQKRKATDKDKSRKNVVIHETQESAGTQENYVESQELFSSMEDLTEGQSKVSVLDSNDDQRTANEASATPEPTEISQEKITNIPQLIKKDKLLPATYESTMASSNFSPDEDIYLLEVPRNLFNNNLIGEQFSFSKTTLKVGLNAYEAFKRKVTPTLSCVLKSEDHGDSYETMNVRPAVSIVARRRKLVDEPDKPLHQEKQELEDTGNQSKSTESNPTKIKKKKAKTKDATDTKKVKTPKQVKSSDMTTELDKKKKTPKKKADVTNSPGKTKESENYENSAHLLAVTSDSEILFKNENPGESPIKNERKEKTPKNENLKSLPQKVKKDDETLSKENIVADTIKDAKKKNKKAKAKTLMDSPTKIKKEEITSKKVKSKRNKFDIKHFIQKPKKIKKVKEKKLPKLEHCKDDVNMKRKLSAMCDDDRNLMDDKNNASLSPPLKKQKTLIRDATNVSEEDEKQVKLASKSKSKSKIKKVNVIVKTEKKSKVTKPKNTVAENDDVFAEASTSPSTSKSRAENQPAKAVAKKSSKKRKSEALLSDRDDPKAIEKPAKKKKAKAADEGKPKAVTKAAKERMAKETAEVKNTLFSLFRKTMKCNQLQFPNNPDSNADNNKYKPLEVEHTTRRKSRLDAMSSSSDEDDEKCNFNKSFKMREKPKPELHNGSSNSSSDFIPNSQSAFKSEDKKKPKKMFFNE</sequence>
<dbReference type="OrthoDB" id="7701854at2759"/>
<feature type="compositionally biased region" description="Basic and acidic residues" evidence="1">
    <location>
        <begin position="414"/>
        <end position="423"/>
    </location>
</feature>
<feature type="compositionally biased region" description="Basic and acidic residues" evidence="1">
    <location>
        <begin position="1049"/>
        <end position="1088"/>
    </location>
</feature>
<feature type="compositionally biased region" description="Acidic residues" evidence="1">
    <location>
        <begin position="693"/>
        <end position="702"/>
    </location>
</feature>
<feature type="compositionally biased region" description="Basic and acidic residues" evidence="1">
    <location>
        <begin position="1734"/>
        <end position="1744"/>
    </location>
</feature>
<evidence type="ECO:0000313" key="3">
    <source>
        <dbReference type="Proteomes" id="UP000002358"/>
    </source>
</evidence>
<feature type="compositionally biased region" description="Polar residues" evidence="1">
    <location>
        <begin position="546"/>
        <end position="557"/>
    </location>
</feature>
<feature type="region of interest" description="Disordered" evidence="1">
    <location>
        <begin position="218"/>
        <end position="270"/>
    </location>
</feature>
<feature type="compositionally biased region" description="Polar residues" evidence="1">
    <location>
        <begin position="1169"/>
        <end position="1178"/>
    </location>
</feature>
<evidence type="ECO:0000256" key="1">
    <source>
        <dbReference type="SAM" id="MobiDB-lite"/>
    </source>
</evidence>
<feature type="compositionally biased region" description="Polar residues" evidence="1">
    <location>
        <begin position="839"/>
        <end position="848"/>
    </location>
</feature>
<proteinExistence type="predicted"/>
<feature type="region of interest" description="Disordered" evidence="1">
    <location>
        <begin position="1546"/>
        <end position="1700"/>
    </location>
</feature>